<keyword evidence="1" id="KW-0808">Transferase</keyword>
<evidence type="ECO:0000313" key="2">
    <source>
        <dbReference type="Proteomes" id="UP000249739"/>
    </source>
</evidence>
<gene>
    <name evidence="1" type="ORF">DI586_11500</name>
</gene>
<accession>A0A2W5HBR0</accession>
<organism evidence="1 2">
    <name type="scientific">Micavibrio aeruginosavorus</name>
    <dbReference type="NCBI Taxonomy" id="349221"/>
    <lineage>
        <taxon>Bacteria</taxon>
        <taxon>Pseudomonadati</taxon>
        <taxon>Bdellovibrionota</taxon>
        <taxon>Bdellovibrionia</taxon>
        <taxon>Bdellovibrionales</taxon>
        <taxon>Pseudobdellovibrionaceae</taxon>
        <taxon>Micavibrio</taxon>
    </lineage>
</organism>
<protein>
    <submittedName>
        <fullName evidence="1">Nucleotidyl transferase AbiEii/AbiGii toxin family protein</fullName>
    </submittedName>
</protein>
<proteinExistence type="predicted"/>
<dbReference type="AlphaFoldDB" id="A0A2W5HBR0"/>
<dbReference type="Gene3D" id="3.10.450.620">
    <property type="entry name" value="JHP933, nucleotidyltransferase-like core domain"/>
    <property type="match status" value="1"/>
</dbReference>
<dbReference type="EMBL" id="QFOT01000207">
    <property type="protein sequence ID" value="PZP52962.1"/>
    <property type="molecule type" value="Genomic_DNA"/>
</dbReference>
<reference evidence="1 2" key="1">
    <citation type="submission" date="2017-08" db="EMBL/GenBank/DDBJ databases">
        <title>Infants hospitalized years apart are colonized by the same room-sourced microbial strains.</title>
        <authorList>
            <person name="Brooks B."/>
            <person name="Olm M.R."/>
            <person name="Firek B.A."/>
            <person name="Baker R."/>
            <person name="Thomas B.C."/>
            <person name="Morowitz M.J."/>
            <person name="Banfield J.F."/>
        </authorList>
    </citation>
    <scope>NUCLEOTIDE SEQUENCE [LARGE SCALE GENOMIC DNA]</scope>
    <source>
        <strain evidence="1">S2_006_000_R2_64</strain>
    </source>
</reference>
<dbReference type="InterPro" id="IPR014942">
    <property type="entry name" value="AbiEii"/>
</dbReference>
<sequence>MKTLDTSELSFHIEKMLQKSGIKLNYDILEKDYWVVWLLELLFSGPYTDLLTFKGGTSLSKAYKVIDRFSEDVDLTIDRSAIALDPAKSLHEPDIGRAQRTKRNKAFDNSVADFITQEFAPWLDAEIKKHLAGRAGDTAPTLRFDEDDPLNLFFDYPRKPNATEDVYIKPFVRLELGARGDRSPQAPHMIISYIEEELPDAFTNKQSIPVNVLALERTFWEKITILHSVCCRPDDKPPRNRFSRHYYDVHHLAQDEKLIRRAIEDTELLEAIVENKRIYFFESWDWYPTAKRGTFRLVPSATTQKDLAADYQDMQRMIFGDKPEFSEIIAVLKQLEDRINQHGK</sequence>
<evidence type="ECO:0000313" key="1">
    <source>
        <dbReference type="EMBL" id="PZP52962.1"/>
    </source>
</evidence>
<name>A0A2W5HBR0_9BACT</name>
<dbReference type="Proteomes" id="UP000249739">
    <property type="component" value="Unassembled WGS sequence"/>
</dbReference>
<dbReference type="GO" id="GO:0016740">
    <property type="term" value="F:transferase activity"/>
    <property type="evidence" value="ECO:0007669"/>
    <property type="project" value="UniProtKB-KW"/>
</dbReference>
<comment type="caution">
    <text evidence="1">The sequence shown here is derived from an EMBL/GenBank/DDBJ whole genome shotgun (WGS) entry which is preliminary data.</text>
</comment>
<dbReference type="Pfam" id="PF08843">
    <property type="entry name" value="AbiEii"/>
    <property type="match status" value="1"/>
</dbReference>